<evidence type="ECO:0000313" key="5">
    <source>
        <dbReference type="EMBL" id="EGN56159.1"/>
    </source>
</evidence>
<dbReference type="Gene3D" id="2.40.170.20">
    <property type="entry name" value="TonB-dependent receptor, beta-barrel domain"/>
    <property type="match status" value="1"/>
</dbReference>
<comment type="subcellular location">
    <subcellularLocation>
        <location evidence="1">Cell outer membrane</location>
    </subcellularLocation>
</comment>
<gene>
    <name evidence="5" type="ORF">Premu_0688</name>
</gene>
<dbReference type="Proteomes" id="UP000002772">
    <property type="component" value="Unassembled WGS sequence"/>
</dbReference>
<evidence type="ECO:0000256" key="3">
    <source>
        <dbReference type="ARBA" id="ARBA00023237"/>
    </source>
</evidence>
<dbReference type="SUPFAM" id="SSF56935">
    <property type="entry name" value="Porins"/>
    <property type="match status" value="1"/>
</dbReference>
<evidence type="ECO:0000313" key="6">
    <source>
        <dbReference type="Proteomes" id="UP000002772"/>
    </source>
</evidence>
<dbReference type="AlphaFoldDB" id="F8N678"/>
<dbReference type="InterPro" id="IPR036942">
    <property type="entry name" value="Beta-barrel_TonB_sf"/>
</dbReference>
<keyword evidence="6" id="KW-1185">Reference proteome</keyword>
<dbReference type="InterPro" id="IPR008969">
    <property type="entry name" value="CarboxyPept-like_regulatory"/>
</dbReference>
<keyword evidence="3" id="KW-0998">Cell outer membrane</keyword>
<keyword evidence="2" id="KW-0472">Membrane</keyword>
<evidence type="ECO:0000256" key="2">
    <source>
        <dbReference type="ARBA" id="ARBA00023136"/>
    </source>
</evidence>
<dbReference type="Pfam" id="PF14905">
    <property type="entry name" value="OMP_b-brl_3"/>
    <property type="match status" value="1"/>
</dbReference>
<dbReference type="HOGENOM" id="CLU_017617_3_0_10"/>
<reference evidence="6" key="1">
    <citation type="journal article" date="2011" name="Stand. Genomic Sci.">
        <title>Non-contiguous finished genome sequence of the opportunistic oral pathogen Prevotella multisaccharivorax type strain (PPPA20).</title>
        <authorList>
            <person name="Pati A."/>
            <person name="Gronow S."/>
            <person name="Lu M."/>
            <person name="Lapidus A."/>
            <person name="Nolan M."/>
            <person name="Lucas S."/>
            <person name="Hammon N."/>
            <person name="Deshpande S."/>
            <person name="Cheng J.F."/>
            <person name="Tapia R."/>
            <person name="Han C."/>
            <person name="Goodwin L."/>
            <person name="Pitluck S."/>
            <person name="Liolios K."/>
            <person name="Pagani I."/>
            <person name="Mavromatis K."/>
            <person name="Mikhailova N."/>
            <person name="Huntemann M."/>
            <person name="Chen A."/>
            <person name="Palaniappan K."/>
            <person name="Land M."/>
            <person name="Hauser L."/>
            <person name="Detter J.C."/>
            <person name="Brambilla E.M."/>
            <person name="Rohde M."/>
            <person name="Goker M."/>
            <person name="Woyke T."/>
            <person name="Bristow J."/>
            <person name="Eisen J.A."/>
            <person name="Markowitz V."/>
            <person name="Hugenholtz P."/>
            <person name="Kyrpides N.C."/>
            <person name="Klenk H.P."/>
            <person name="Ivanova N."/>
        </authorList>
    </citation>
    <scope>NUCLEOTIDE SEQUENCE [LARGE SCALE GENOMIC DNA]</scope>
    <source>
        <strain evidence="6">DSM 17128</strain>
    </source>
</reference>
<accession>F8N678</accession>
<dbReference type="SUPFAM" id="SSF49464">
    <property type="entry name" value="Carboxypeptidase regulatory domain-like"/>
    <property type="match status" value="1"/>
</dbReference>
<proteinExistence type="predicted"/>
<dbReference type="eggNOG" id="COG1629">
    <property type="taxonomic scope" value="Bacteria"/>
</dbReference>
<dbReference type="GO" id="GO:0009279">
    <property type="term" value="C:cell outer membrane"/>
    <property type="evidence" value="ECO:0007669"/>
    <property type="project" value="UniProtKB-SubCell"/>
</dbReference>
<name>F8N678_9BACT</name>
<evidence type="ECO:0000256" key="1">
    <source>
        <dbReference type="ARBA" id="ARBA00004442"/>
    </source>
</evidence>
<dbReference type="STRING" id="688246.Premu_0688"/>
<dbReference type="InterPro" id="IPR041700">
    <property type="entry name" value="OMP_b-brl_3"/>
</dbReference>
<protein>
    <recommendedName>
        <fullName evidence="4">Outer membrane protein beta-barrel domain-containing protein</fullName>
    </recommendedName>
</protein>
<organism evidence="5 6">
    <name type="scientific">Hallella multisaccharivorax DSM 17128</name>
    <dbReference type="NCBI Taxonomy" id="688246"/>
    <lineage>
        <taxon>Bacteria</taxon>
        <taxon>Pseudomonadati</taxon>
        <taxon>Bacteroidota</taxon>
        <taxon>Bacteroidia</taxon>
        <taxon>Bacteroidales</taxon>
        <taxon>Prevotellaceae</taxon>
        <taxon>Hallella</taxon>
    </lineage>
</organism>
<sequence>MVIIPNNSQAQNKKVIVFVKDSLMCGIGAANCSVVNLSQNNIVLSTWSKDDGEMEFMLPNGHYEMKVSHMGFISKNLFFEINNESDSLNLGTIILNMDTVQLGEVVVTQRRIVRKGGVISVTVKGSPLEKVGTCMDVLKEIPRVVIQGDAIAVLGKGVPVIFINDRRLTNKEELQSLKSTEVKKVEVLSNPVGRYGVNASSAIIITTSIPSNELLGFDIMDKIGTKGAPQNLLNTTGYFNSSKFQVKIGVTHNYVEKKYRKQETYSYLAMNNSINNTSIGNQNNMRKDINFLSELGYRFNQHHSVDFYGHFTPKLRVNEGLMGELQHNVDSKSKTYSSDTRTNSKNSNVFLNGAYHFRANEVKLDVSAMYFHTNNSSNRTLVTDDEISNFFSSNYANNWNLKTDLEYKISTKLKFLSGIEYGVTHRNGRYAYLSSLSNSSDLFKQTQTSAYAGLHYIVNERWSFQAEMGLDNTDFKYYQNNSLIKDQSRSSFLFLPSLSVLYEKDAFSLETSYRKTVDRPSYDQLSANNFMTNKYLRWDGNPMLRNSFAHTFETNVAYDWASVSFSYSQVKDGYFDVSSLLESDELIVKTSPENLPNYNQFYIGLFLNPQINKLGVVADVGVQFQDLKYGGVSYDKPLVEYSLRVNYNLSKSMTFRCGVSGHIKNGSYATGETKGYSNFDLRLSKSWINERLITQIYLTDIFNNAYERIFLNTNNIIRRDYSSGGTRGVFFTLQYRWGKNKKGKSQNLSKEMMRLMPD</sequence>
<feature type="domain" description="Outer membrane protein beta-barrel" evidence="4">
    <location>
        <begin position="357"/>
        <end position="735"/>
    </location>
</feature>
<dbReference type="EMBL" id="GL945017">
    <property type="protein sequence ID" value="EGN56159.1"/>
    <property type="molecule type" value="Genomic_DNA"/>
</dbReference>
<evidence type="ECO:0000259" key="4">
    <source>
        <dbReference type="Pfam" id="PF14905"/>
    </source>
</evidence>